<dbReference type="VEuPathDB" id="FungiDB:Z518_05097"/>
<feature type="region of interest" description="Disordered" evidence="5">
    <location>
        <begin position="628"/>
        <end position="651"/>
    </location>
</feature>
<evidence type="ECO:0000313" key="7">
    <source>
        <dbReference type="EMBL" id="KIX07120.1"/>
    </source>
</evidence>
<evidence type="ECO:0000259" key="6">
    <source>
        <dbReference type="PROSITE" id="PS50071"/>
    </source>
</evidence>
<comment type="subcellular location">
    <subcellularLocation>
        <location evidence="4">Nucleus</location>
    </subcellularLocation>
</comment>
<sequence>MASRTPQDYCASWTDDDAPLATTTHRDGIDLSRKSAARLPRLATKALQRWFAAHSSHPYPTEQEKKMLHEQTNLSARQISNWFANARRRRPASPIDKPGMPCAGSMSVPNLASTAKWQHMNPMDRWRNSPPDQEPAPLDAIAAAVRDSHDFEDMGPPMRPDRFKDPGGPRAYSDMSFESTSSVGTSQSSHSTGSAYSFVSGGSISNLGHSWHLSRRRRRRPLKQIPRPSMNPQNDCNARRFQCTFCTDTFKSKYDWTRHESTLHLLLEKWVCCAQGPISFDQFPRCAFCESPNPTTSHLQSHNYDECAAKPPALRIFGRKDHLRQHLRLVHGVERMTDSMAAWKSKITSVNCRCGFCEERFVRWSDRNDHIAEHFREGASMKEWKGCRGLDPEIALLVENAMPPYLIGSERNEFEPFSASRNVDRVTGSDPCVRRPPTSFESLTTRLGDYVLRAMRDNVVVTDETVRRQARIIMFGDSDAWNQTPADNAEWLRLFKEGVRLQSATIPPSTQFDQSTRLPSQPARVLQEPALGVADPLIPGPLDCAFPLAEASPPFRGADNSNDWFSAYEVNEELGFTNLPLGWQTPECLAEFSQMFPMNLCTGNTSNCSPSVFWPGIQPSDTLGVLIPTSTHPIDPGTQDPPLSNTGARGSGLSKCTGLDGLAFPSDLNRSEKPKRSTHV</sequence>
<dbReference type="Gene3D" id="1.10.10.60">
    <property type="entry name" value="Homeodomain-like"/>
    <property type="match status" value="1"/>
</dbReference>
<proteinExistence type="predicted"/>
<feature type="region of interest" description="Disordered" evidence="5">
    <location>
        <begin position="1"/>
        <end position="24"/>
    </location>
</feature>
<dbReference type="PROSITE" id="PS50071">
    <property type="entry name" value="HOMEOBOX_2"/>
    <property type="match status" value="1"/>
</dbReference>
<reference evidence="7 8" key="1">
    <citation type="submission" date="2015-01" db="EMBL/GenBank/DDBJ databases">
        <title>The Genome Sequence of Rhinocladiella mackenzie CBS 650.93.</title>
        <authorList>
            <consortium name="The Broad Institute Genomics Platform"/>
            <person name="Cuomo C."/>
            <person name="de Hoog S."/>
            <person name="Gorbushina A."/>
            <person name="Stielow B."/>
            <person name="Teixiera M."/>
            <person name="Abouelleil A."/>
            <person name="Chapman S.B."/>
            <person name="Priest M."/>
            <person name="Young S.K."/>
            <person name="Wortman J."/>
            <person name="Nusbaum C."/>
            <person name="Birren B."/>
        </authorList>
    </citation>
    <scope>NUCLEOTIDE SEQUENCE [LARGE SCALE GENOMIC DNA]</scope>
    <source>
        <strain evidence="7 8">CBS 650.93</strain>
    </source>
</reference>
<dbReference type="InterPro" id="IPR001356">
    <property type="entry name" value="HD"/>
</dbReference>
<keyword evidence="2 4" id="KW-0371">Homeobox</keyword>
<keyword evidence="8" id="KW-1185">Reference proteome</keyword>
<dbReference type="SMART" id="SM00389">
    <property type="entry name" value="HOX"/>
    <property type="match status" value="1"/>
</dbReference>
<evidence type="ECO:0000256" key="5">
    <source>
        <dbReference type="SAM" id="MobiDB-lite"/>
    </source>
</evidence>
<dbReference type="GO" id="GO:0005634">
    <property type="term" value="C:nucleus"/>
    <property type="evidence" value="ECO:0007669"/>
    <property type="project" value="UniProtKB-SubCell"/>
</dbReference>
<dbReference type="RefSeq" id="XP_013274256.1">
    <property type="nucleotide sequence ID" value="XM_013418802.1"/>
</dbReference>
<dbReference type="STRING" id="1442369.A0A0D2JD84"/>
<name>A0A0D2JD84_9EURO</name>
<evidence type="ECO:0000313" key="8">
    <source>
        <dbReference type="Proteomes" id="UP000053617"/>
    </source>
</evidence>
<dbReference type="AlphaFoldDB" id="A0A0D2JD84"/>
<gene>
    <name evidence="7" type="ORF">Z518_05097</name>
</gene>
<dbReference type="InterPro" id="IPR013087">
    <property type="entry name" value="Znf_C2H2_type"/>
</dbReference>
<evidence type="ECO:0000256" key="2">
    <source>
        <dbReference type="ARBA" id="ARBA00023155"/>
    </source>
</evidence>
<dbReference type="SUPFAM" id="SSF46689">
    <property type="entry name" value="Homeodomain-like"/>
    <property type="match status" value="1"/>
</dbReference>
<protein>
    <recommendedName>
        <fullName evidence="6">Homeobox domain-containing protein</fullName>
    </recommendedName>
</protein>
<organism evidence="7 8">
    <name type="scientific">Rhinocladiella mackenziei CBS 650.93</name>
    <dbReference type="NCBI Taxonomy" id="1442369"/>
    <lineage>
        <taxon>Eukaryota</taxon>
        <taxon>Fungi</taxon>
        <taxon>Dikarya</taxon>
        <taxon>Ascomycota</taxon>
        <taxon>Pezizomycotina</taxon>
        <taxon>Eurotiomycetes</taxon>
        <taxon>Chaetothyriomycetidae</taxon>
        <taxon>Chaetothyriales</taxon>
        <taxon>Herpotrichiellaceae</taxon>
        <taxon>Rhinocladiella</taxon>
    </lineage>
</organism>
<evidence type="ECO:0000256" key="4">
    <source>
        <dbReference type="PROSITE-ProRule" id="PRU00108"/>
    </source>
</evidence>
<evidence type="ECO:0000256" key="1">
    <source>
        <dbReference type="ARBA" id="ARBA00023125"/>
    </source>
</evidence>
<dbReference type="HOGENOM" id="CLU_008497_3_0_1"/>
<dbReference type="SMART" id="SM00355">
    <property type="entry name" value="ZnF_C2H2"/>
    <property type="match status" value="3"/>
</dbReference>
<dbReference type="InterPro" id="IPR050224">
    <property type="entry name" value="TALE_homeobox"/>
</dbReference>
<evidence type="ECO:0000256" key="3">
    <source>
        <dbReference type="ARBA" id="ARBA00023242"/>
    </source>
</evidence>
<dbReference type="Proteomes" id="UP000053617">
    <property type="component" value="Unassembled WGS sequence"/>
</dbReference>
<dbReference type="GeneID" id="25293168"/>
<feature type="domain" description="Homeobox" evidence="6">
    <location>
        <begin position="30"/>
        <end position="93"/>
    </location>
</feature>
<dbReference type="PROSITE" id="PS00028">
    <property type="entry name" value="ZINC_FINGER_C2H2_1"/>
    <property type="match status" value="2"/>
</dbReference>
<feature type="DNA-binding region" description="Homeobox" evidence="4">
    <location>
        <begin position="32"/>
        <end position="94"/>
    </location>
</feature>
<keyword evidence="3 4" id="KW-0539">Nucleus</keyword>
<dbReference type="InterPro" id="IPR008422">
    <property type="entry name" value="KN_HD"/>
</dbReference>
<dbReference type="GO" id="GO:0003677">
    <property type="term" value="F:DNA binding"/>
    <property type="evidence" value="ECO:0007669"/>
    <property type="project" value="UniProtKB-UniRule"/>
</dbReference>
<dbReference type="InterPro" id="IPR009057">
    <property type="entry name" value="Homeodomain-like_sf"/>
</dbReference>
<accession>A0A0D2JD84</accession>
<feature type="region of interest" description="Disordered" evidence="5">
    <location>
        <begin position="150"/>
        <end position="192"/>
    </location>
</feature>
<keyword evidence="1 4" id="KW-0238">DNA-binding</keyword>
<dbReference type="OrthoDB" id="5399138at2759"/>
<dbReference type="PANTHER" id="PTHR11850">
    <property type="entry name" value="HOMEOBOX PROTEIN TRANSCRIPTION FACTORS"/>
    <property type="match status" value="1"/>
</dbReference>
<dbReference type="Pfam" id="PF05920">
    <property type="entry name" value="Homeobox_KN"/>
    <property type="match status" value="1"/>
</dbReference>
<feature type="compositionally biased region" description="Low complexity" evidence="5">
    <location>
        <begin position="176"/>
        <end position="192"/>
    </location>
</feature>
<dbReference type="CDD" id="cd00086">
    <property type="entry name" value="homeodomain"/>
    <property type="match status" value="1"/>
</dbReference>
<dbReference type="EMBL" id="KN847477">
    <property type="protein sequence ID" value="KIX07120.1"/>
    <property type="molecule type" value="Genomic_DNA"/>
</dbReference>
<dbReference type="GO" id="GO:0006355">
    <property type="term" value="P:regulation of DNA-templated transcription"/>
    <property type="evidence" value="ECO:0007669"/>
    <property type="project" value="InterPro"/>
</dbReference>